<dbReference type="PANTHER" id="PTHR31616:SF0">
    <property type="entry name" value="GLUCAN 1,4-ALPHA-GLUCOSIDASE"/>
    <property type="match status" value="1"/>
</dbReference>
<keyword evidence="2" id="KW-0378">Hydrolase</keyword>
<evidence type="ECO:0000313" key="2">
    <source>
        <dbReference type="EMBL" id="RKD24961.1"/>
    </source>
</evidence>
<dbReference type="SUPFAM" id="SSF48208">
    <property type="entry name" value="Six-hairpin glycosidases"/>
    <property type="match status" value="1"/>
</dbReference>
<gene>
    <name evidence="2" type="ORF">BEP19_03750</name>
</gene>
<evidence type="ECO:0000259" key="1">
    <source>
        <dbReference type="Pfam" id="PF00723"/>
    </source>
</evidence>
<dbReference type="Gene3D" id="1.50.10.10">
    <property type="match status" value="2"/>
</dbReference>
<accession>A0A419SLM5</accession>
<name>A0A419SLM5_9BACL</name>
<dbReference type="InterPro" id="IPR008928">
    <property type="entry name" value="6-hairpin_glycosidase_sf"/>
</dbReference>
<comment type="caution">
    <text evidence="2">The sequence shown here is derived from an EMBL/GenBank/DDBJ whole genome shotgun (WGS) entry which is preliminary data.</text>
</comment>
<dbReference type="Proteomes" id="UP000284219">
    <property type="component" value="Unassembled WGS sequence"/>
</dbReference>
<proteinExistence type="predicted"/>
<evidence type="ECO:0000313" key="3">
    <source>
        <dbReference type="Proteomes" id="UP000284219"/>
    </source>
</evidence>
<dbReference type="GO" id="GO:0005975">
    <property type="term" value="P:carbohydrate metabolic process"/>
    <property type="evidence" value="ECO:0007669"/>
    <property type="project" value="InterPro"/>
</dbReference>
<keyword evidence="3" id="KW-1185">Reference proteome</keyword>
<dbReference type="AlphaFoldDB" id="A0A419SLM5"/>
<dbReference type="Pfam" id="PF00723">
    <property type="entry name" value="Glyco_hydro_15"/>
    <property type="match status" value="1"/>
</dbReference>
<dbReference type="InterPro" id="IPR012341">
    <property type="entry name" value="6hp_glycosidase-like_sf"/>
</dbReference>
<dbReference type="RefSeq" id="WP_120188778.1">
    <property type="nucleotide sequence ID" value="NZ_MCHY01000007.1"/>
</dbReference>
<feature type="domain" description="GH15-like" evidence="1">
    <location>
        <begin position="11"/>
        <end position="259"/>
    </location>
</feature>
<dbReference type="OrthoDB" id="5605254at2"/>
<organism evidence="2 3">
    <name type="scientific">Ammoniphilus oxalaticus</name>
    <dbReference type="NCBI Taxonomy" id="66863"/>
    <lineage>
        <taxon>Bacteria</taxon>
        <taxon>Bacillati</taxon>
        <taxon>Bacillota</taxon>
        <taxon>Bacilli</taxon>
        <taxon>Bacillales</taxon>
        <taxon>Paenibacillaceae</taxon>
        <taxon>Aneurinibacillus group</taxon>
        <taxon>Ammoniphilus</taxon>
    </lineage>
</organism>
<dbReference type="PANTHER" id="PTHR31616">
    <property type="entry name" value="TREHALASE"/>
    <property type="match status" value="1"/>
</dbReference>
<dbReference type="EMBL" id="MCHY01000007">
    <property type="protein sequence ID" value="RKD24961.1"/>
    <property type="molecule type" value="Genomic_DNA"/>
</dbReference>
<dbReference type="InterPro" id="IPR011613">
    <property type="entry name" value="GH15-like"/>
</dbReference>
<protein>
    <submittedName>
        <fullName evidence="2">Glycoside hydrolase family 15</fullName>
    </submittedName>
</protein>
<dbReference type="GO" id="GO:0004553">
    <property type="term" value="F:hydrolase activity, hydrolyzing O-glycosyl compounds"/>
    <property type="evidence" value="ECO:0007669"/>
    <property type="project" value="UniProtKB-ARBA"/>
</dbReference>
<reference evidence="2 3" key="1">
    <citation type="submission" date="2016-08" db="EMBL/GenBank/DDBJ databases">
        <title>Novel Firmicute Genomes.</title>
        <authorList>
            <person name="Poppleton D.I."/>
            <person name="Gribaldo S."/>
        </authorList>
    </citation>
    <scope>NUCLEOTIDE SEQUENCE [LARGE SCALE GENOMIC DNA]</scope>
    <source>
        <strain evidence="2 3">RAOx-1</strain>
    </source>
</reference>
<sequence>MLQKSYDVLEQIRLPHGLYIASPSPDYRYVWLRDCFYISLPFLDKPTTHYEQAYHRMFDLFREYEWKLDIHARQKPVNDWEYIHARYTADDIKEIHDQSWGHIQYDMIGAFLFGLAAGMKRNKKMFRDMKDVEITQKIVHYLQTAEYWQDPDHGMWEEWREVHTSSVGACVAGLHAIRPYVDVPESLIELGIEQLFGLLPRESVDKRADLAQLSLIYPYQLLDGALADHVVSQVERWLVRDRGVMRYEGDSYYSTLEAQFGRSHPLSFYYGTEAEWTFGFPWLALCHLQLGNRKQAEFYLRKTEQVMVKPGILPELYFSKTDIPNPNTPLGWSCAMYILAKEALMKLK</sequence>